<proteinExistence type="predicted"/>
<name>A0A5D4XS59_9GAMM</name>
<protein>
    <recommendedName>
        <fullName evidence="4">DUF5666 domain-containing protein</fullName>
    </recommendedName>
</protein>
<comment type="caution">
    <text evidence="2">The sequence shown here is derived from an EMBL/GenBank/DDBJ whole genome shotgun (WGS) entry which is preliminary data.</text>
</comment>
<dbReference type="Proteomes" id="UP000324973">
    <property type="component" value="Unassembled WGS sequence"/>
</dbReference>
<dbReference type="EMBL" id="VTFT01000001">
    <property type="protein sequence ID" value="TYT27409.1"/>
    <property type="molecule type" value="Genomic_DNA"/>
</dbReference>
<evidence type="ECO:0000313" key="2">
    <source>
        <dbReference type="EMBL" id="TYT27409.1"/>
    </source>
</evidence>
<evidence type="ECO:0008006" key="4">
    <source>
        <dbReference type="Google" id="ProtNLM"/>
    </source>
</evidence>
<evidence type="ECO:0000313" key="3">
    <source>
        <dbReference type="Proteomes" id="UP000324973"/>
    </source>
</evidence>
<organism evidence="2 3">
    <name type="scientific">Luteimonas viscosa</name>
    <dbReference type="NCBI Taxonomy" id="1132694"/>
    <lineage>
        <taxon>Bacteria</taxon>
        <taxon>Pseudomonadati</taxon>
        <taxon>Pseudomonadota</taxon>
        <taxon>Gammaproteobacteria</taxon>
        <taxon>Lysobacterales</taxon>
        <taxon>Lysobacteraceae</taxon>
        <taxon>Luteimonas</taxon>
    </lineage>
</organism>
<sequence length="107" mass="10928">MVMSVAGCATAPDPAPVSGGTSSVEGTIASIDTRPWTYDGNAIVMLDVPGRDQVAVHLPARWNLCKAAPVDMDALAVGMRVRATGSSGEPGEVVVCEQASHGLAPVR</sequence>
<dbReference type="AlphaFoldDB" id="A0A5D4XS59"/>
<dbReference type="OrthoDB" id="5976085at2"/>
<feature type="region of interest" description="Disordered" evidence="1">
    <location>
        <begin position="1"/>
        <end position="24"/>
    </location>
</feature>
<keyword evidence="3" id="KW-1185">Reference proteome</keyword>
<reference evidence="2 3" key="1">
    <citation type="submission" date="2019-08" db="EMBL/GenBank/DDBJ databases">
        <title>Luteimonas viscosus sp. nov., isolated from soil of a sunflower field.</title>
        <authorList>
            <person name="Jianli Z."/>
            <person name="Ying Z."/>
        </authorList>
    </citation>
    <scope>NUCLEOTIDE SEQUENCE [LARGE SCALE GENOMIC DNA]</scope>
    <source>
        <strain evidence="2 3">XBU10</strain>
    </source>
</reference>
<accession>A0A5D4XS59</accession>
<gene>
    <name evidence="2" type="ORF">FZO89_00460</name>
</gene>
<evidence type="ECO:0000256" key="1">
    <source>
        <dbReference type="SAM" id="MobiDB-lite"/>
    </source>
</evidence>